<sequence>MTFSGEKLIAPCIQTVARIEGHMQGQPFLALLQVHRSIIDHRDIVEIAWHSDDPDLVRRWVVLFQLKGKPGLLPEPVKSSIPAGIKHCWAWDHAFIVNANATAAMTGFSEWINSTIPRSVQEFYLGGEVVDADDIFKIGMSIETDQFFWCGYALCNLAPESWANTVAGQITKTPGLLRFKTVDLPSFLAINWFIGGAIRLHGGWEIHSYHDDQQLGRRSLSPAMRDRLGQAQNDLREWLQKRWGDRLPILLNRIEWNRYPSVNFYESVDHHDVWRQPSGLVAHPSIGWFLPYPS</sequence>
<organism evidence="1 2">
    <name type="scientific">Magnetovibrio blakemorei</name>
    <dbReference type="NCBI Taxonomy" id="28181"/>
    <lineage>
        <taxon>Bacteria</taxon>
        <taxon>Pseudomonadati</taxon>
        <taxon>Pseudomonadota</taxon>
        <taxon>Alphaproteobacteria</taxon>
        <taxon>Rhodospirillales</taxon>
        <taxon>Magnetovibrionaceae</taxon>
        <taxon>Magnetovibrio</taxon>
    </lineage>
</organism>
<protein>
    <submittedName>
        <fullName evidence="1">Uncharacterized protein</fullName>
    </submittedName>
</protein>
<dbReference type="STRING" id="28181.BEN30_16225"/>
<evidence type="ECO:0000313" key="2">
    <source>
        <dbReference type="Proteomes" id="UP000095347"/>
    </source>
</evidence>
<proteinExistence type="predicted"/>
<name>A0A1E5Q482_9PROT</name>
<accession>A0A1E5Q482</accession>
<gene>
    <name evidence="1" type="ORF">BEN30_16225</name>
</gene>
<dbReference type="EMBL" id="MCGG01000068">
    <property type="protein sequence ID" value="OEJ64574.1"/>
    <property type="molecule type" value="Genomic_DNA"/>
</dbReference>
<evidence type="ECO:0000313" key="1">
    <source>
        <dbReference type="EMBL" id="OEJ64574.1"/>
    </source>
</evidence>
<dbReference type="AlphaFoldDB" id="A0A1E5Q482"/>
<dbReference type="Proteomes" id="UP000095347">
    <property type="component" value="Unassembled WGS sequence"/>
</dbReference>
<comment type="caution">
    <text evidence="1">The sequence shown here is derived from an EMBL/GenBank/DDBJ whole genome shotgun (WGS) entry which is preliminary data.</text>
</comment>
<keyword evidence="2" id="KW-1185">Reference proteome</keyword>
<reference evidence="2" key="1">
    <citation type="submission" date="2016-07" db="EMBL/GenBank/DDBJ databases">
        <authorList>
            <person name="Florea S."/>
            <person name="Webb J.S."/>
            <person name="Jaromczyk J."/>
            <person name="Schardl C.L."/>
        </authorList>
    </citation>
    <scope>NUCLEOTIDE SEQUENCE [LARGE SCALE GENOMIC DNA]</scope>
    <source>
        <strain evidence="2">MV-1</strain>
    </source>
</reference>